<reference evidence="5 6" key="1">
    <citation type="journal article" date="2024" name="Nat. Commun.">
        <title>Phylogenomics reveals the evolutionary origins of lichenization in chlorophyte algae.</title>
        <authorList>
            <person name="Puginier C."/>
            <person name="Libourel C."/>
            <person name="Otte J."/>
            <person name="Skaloud P."/>
            <person name="Haon M."/>
            <person name="Grisel S."/>
            <person name="Petersen M."/>
            <person name="Berrin J.G."/>
            <person name="Delaux P.M."/>
            <person name="Dal Grande F."/>
            <person name="Keller J."/>
        </authorList>
    </citation>
    <scope>NUCLEOTIDE SEQUENCE [LARGE SCALE GENOMIC DNA]</scope>
    <source>
        <strain evidence="5 6">SAG 245.80</strain>
    </source>
</reference>
<comment type="caution">
    <text evidence="5">The sequence shown here is derived from an EMBL/GenBank/DDBJ whole genome shotgun (WGS) entry which is preliminary data.</text>
</comment>
<feature type="region of interest" description="Disordered" evidence="3">
    <location>
        <begin position="1"/>
        <end position="43"/>
    </location>
</feature>
<feature type="compositionally biased region" description="Low complexity" evidence="3">
    <location>
        <begin position="144"/>
        <end position="170"/>
    </location>
</feature>
<dbReference type="EMBL" id="JALJOU010000025">
    <property type="protein sequence ID" value="KAK9836347.1"/>
    <property type="molecule type" value="Genomic_DNA"/>
</dbReference>
<dbReference type="GO" id="GO:0009536">
    <property type="term" value="C:plastid"/>
    <property type="evidence" value="ECO:0007669"/>
    <property type="project" value="UniProtKB-SubCell"/>
</dbReference>
<accession>A0AAW1RRV4</accession>
<evidence type="ECO:0000256" key="1">
    <source>
        <dbReference type="ARBA" id="ARBA00004474"/>
    </source>
</evidence>
<feature type="compositionally biased region" description="Polar residues" evidence="3">
    <location>
        <begin position="103"/>
        <end position="118"/>
    </location>
</feature>
<name>A0AAW1RRV4_9CHLO</name>
<evidence type="ECO:0000259" key="4">
    <source>
        <dbReference type="Pfam" id="PF04755"/>
    </source>
</evidence>
<evidence type="ECO:0000313" key="5">
    <source>
        <dbReference type="EMBL" id="KAK9836347.1"/>
    </source>
</evidence>
<feature type="region of interest" description="Disordered" evidence="3">
    <location>
        <begin position="317"/>
        <end position="343"/>
    </location>
</feature>
<dbReference type="PANTHER" id="PTHR31906">
    <property type="entry name" value="PLASTID-LIPID-ASSOCIATED PROTEIN 4, CHLOROPLASTIC-RELATED"/>
    <property type="match status" value="1"/>
</dbReference>
<feature type="compositionally biased region" description="Polar residues" evidence="3">
    <location>
        <begin position="32"/>
        <end position="43"/>
    </location>
</feature>
<evidence type="ECO:0000256" key="3">
    <source>
        <dbReference type="SAM" id="MobiDB-lite"/>
    </source>
</evidence>
<comment type="subcellular location">
    <subcellularLocation>
        <location evidence="1">Plastid</location>
    </subcellularLocation>
</comment>
<keyword evidence="6" id="KW-1185">Reference proteome</keyword>
<protein>
    <recommendedName>
        <fullName evidence="4">Plastid lipid-associated protein/fibrillin conserved domain-containing protein</fullName>
    </recommendedName>
</protein>
<feature type="compositionally biased region" description="Low complexity" evidence="3">
    <location>
        <begin position="123"/>
        <end position="136"/>
    </location>
</feature>
<dbReference type="InterPro" id="IPR039633">
    <property type="entry name" value="PAP"/>
</dbReference>
<feature type="domain" description="Plastid lipid-associated protein/fibrillin conserved" evidence="4">
    <location>
        <begin position="349"/>
        <end position="553"/>
    </location>
</feature>
<proteinExistence type="predicted"/>
<keyword evidence="2" id="KW-0934">Plastid</keyword>
<feature type="region of interest" description="Disordered" evidence="3">
    <location>
        <begin position="55"/>
        <end position="170"/>
    </location>
</feature>
<evidence type="ECO:0000256" key="2">
    <source>
        <dbReference type="ARBA" id="ARBA00022640"/>
    </source>
</evidence>
<sequence length="556" mass="56651">MSNVLSAKLNKAGAEPLRPASADDPDAPDIPVTSSVDTDSAVTFSFDQDTATAYKSAAPLAPGSSNDPDDREVPISTAVDGTPGVGPLAEGVRNPGGSSSGSTPSREGTVTPGRSSASDEALAELAAARAEVAAARAEGDKGPAEAAGDAAQDAAEVTGDAAQNAAKQAEGALDQGADAVAGIADRAEEYTEDPAKAVGDAADAGSSAVDAVAGGARRAVRAGQSTADEGAETLAERGSLQALRAAANVDEAAERLEGGISDAARQAQGGIEDVASRLQAAVEDPYGTAEDVMQQVSGAAERSTQQARQALEQVAGDLQRPGPSAPYAATPLTSLPPTPGEGADQAEYAKLRLLYCIAGLDRGFAASKVAVAEVSAAVNALIGFGEPVDFEGGSASMDKLYGTWRLVYTSAFARGGLGGSRPEPPPALVPFKLGQVYQTISAGQLNNVVELYGRYNLPALPGVVVDPIVATATLKHALRAAGVRRLEITFEDTELKATGGVGGILGRLPELTLPQLPQLFRPPARTRSSSFEVLFLDEGLRITRGDRGELRVFTRA</sequence>
<dbReference type="InterPro" id="IPR006843">
    <property type="entry name" value="PAP/fibrillin_dom"/>
</dbReference>
<dbReference type="Pfam" id="PF04755">
    <property type="entry name" value="PAP_fibrillin"/>
    <property type="match status" value="1"/>
</dbReference>
<evidence type="ECO:0000313" key="6">
    <source>
        <dbReference type="Proteomes" id="UP001445335"/>
    </source>
</evidence>
<gene>
    <name evidence="5" type="ORF">WJX81_007400</name>
</gene>
<dbReference type="AlphaFoldDB" id="A0AAW1RRV4"/>
<dbReference type="Proteomes" id="UP001445335">
    <property type="component" value="Unassembled WGS sequence"/>
</dbReference>
<organism evidence="5 6">
    <name type="scientific">Elliptochloris bilobata</name>
    <dbReference type="NCBI Taxonomy" id="381761"/>
    <lineage>
        <taxon>Eukaryota</taxon>
        <taxon>Viridiplantae</taxon>
        <taxon>Chlorophyta</taxon>
        <taxon>core chlorophytes</taxon>
        <taxon>Trebouxiophyceae</taxon>
        <taxon>Trebouxiophyceae incertae sedis</taxon>
        <taxon>Elliptochloris clade</taxon>
        <taxon>Elliptochloris</taxon>
    </lineage>
</organism>